<proteinExistence type="predicted"/>
<sequence length="86" mass="9920">MLKQIYLELIRSGINPLGYDQPDYFDEVDASITLPKNCHIQIGESYLILWQSVKQGEKVVCEVELNQFDNTKTILTFINKVKTTLN</sequence>
<comment type="caution">
    <text evidence="1">The sequence shown here is derived from an EMBL/GenBank/DDBJ whole genome shotgun (WGS) entry which is preliminary data.</text>
</comment>
<gene>
    <name evidence="1" type="ORF">AN484_09415</name>
</gene>
<evidence type="ECO:0000313" key="2">
    <source>
        <dbReference type="Proteomes" id="UP000092093"/>
    </source>
</evidence>
<evidence type="ECO:0000313" key="1">
    <source>
        <dbReference type="EMBL" id="OBQ43954.1"/>
    </source>
</evidence>
<organism evidence="1 2">
    <name type="scientific">Aphanizomenon flos-aquae WA102</name>
    <dbReference type="NCBI Taxonomy" id="1710896"/>
    <lineage>
        <taxon>Bacteria</taxon>
        <taxon>Bacillati</taxon>
        <taxon>Cyanobacteriota</taxon>
        <taxon>Cyanophyceae</taxon>
        <taxon>Nostocales</taxon>
        <taxon>Aphanizomenonaceae</taxon>
        <taxon>Aphanizomenon</taxon>
    </lineage>
</organism>
<dbReference type="Proteomes" id="UP000092093">
    <property type="component" value="Unassembled WGS sequence"/>
</dbReference>
<dbReference type="AlphaFoldDB" id="A0A1B7X3K1"/>
<protein>
    <submittedName>
        <fullName evidence="1">Uncharacterized protein</fullName>
    </submittedName>
</protein>
<name>A0A1B7X3K1_APHFL</name>
<accession>A0A1B7X3K1</accession>
<reference evidence="1 2" key="1">
    <citation type="submission" date="2015-09" db="EMBL/GenBank/DDBJ databases">
        <title>Aphanizomenon flos-aquae WA102.</title>
        <authorList>
            <person name="Driscoll C."/>
        </authorList>
    </citation>
    <scope>NUCLEOTIDE SEQUENCE [LARGE SCALE GENOMIC DNA]</scope>
    <source>
        <strain evidence="1">WA102</strain>
    </source>
</reference>
<dbReference type="EMBL" id="LJOW01000036">
    <property type="protein sequence ID" value="OBQ43954.1"/>
    <property type="molecule type" value="Genomic_DNA"/>
</dbReference>